<sequence>MASFRHLFEVTRRRTVTALSVHQDAAAGALPLLSSMPAWLSWELSSCAGYLVALALSLASAALLQPASVLLEASSWLRAFPPECTAVVEDDGLKRSIGLEIGAAVLCGVCAALPLLRWVADAPISGYVKQKMQRVSA</sequence>
<evidence type="ECO:0000313" key="1">
    <source>
        <dbReference type="EMBL" id="CAD8538923.1"/>
    </source>
</evidence>
<dbReference type="AlphaFoldDB" id="A0A7S0J2Y0"/>
<name>A0A7S0J2Y0_9EUKA</name>
<protein>
    <submittedName>
        <fullName evidence="1">Uncharacterized protein</fullName>
    </submittedName>
</protein>
<reference evidence="1" key="1">
    <citation type="submission" date="2021-01" db="EMBL/GenBank/DDBJ databases">
        <authorList>
            <person name="Corre E."/>
            <person name="Pelletier E."/>
            <person name="Niang G."/>
            <person name="Scheremetjew M."/>
            <person name="Finn R."/>
            <person name="Kale V."/>
            <person name="Holt S."/>
            <person name="Cochrane G."/>
            <person name="Meng A."/>
            <person name="Brown T."/>
            <person name="Cohen L."/>
        </authorList>
    </citation>
    <scope>NUCLEOTIDE SEQUENCE</scope>
    <source>
        <strain evidence="1">RCC1130</strain>
    </source>
</reference>
<proteinExistence type="predicted"/>
<accession>A0A7S0J2Y0</accession>
<dbReference type="EMBL" id="HBER01028234">
    <property type="protein sequence ID" value="CAD8538923.1"/>
    <property type="molecule type" value="Transcribed_RNA"/>
</dbReference>
<gene>
    <name evidence="1" type="ORF">CLEP1334_LOCUS14206</name>
</gene>
<organism evidence="1">
    <name type="scientific">Calcidiscus leptoporus</name>
    <dbReference type="NCBI Taxonomy" id="127549"/>
    <lineage>
        <taxon>Eukaryota</taxon>
        <taxon>Haptista</taxon>
        <taxon>Haptophyta</taxon>
        <taxon>Prymnesiophyceae</taxon>
        <taxon>Coccolithales</taxon>
        <taxon>Calcidiscaceae</taxon>
        <taxon>Calcidiscus</taxon>
    </lineage>
</organism>